<dbReference type="EMBL" id="BAAAYN010000001">
    <property type="protein sequence ID" value="GAA3381673.1"/>
    <property type="molecule type" value="Genomic_DNA"/>
</dbReference>
<sequence>MGTSVAGLARRFGDLDVAEDAAAEAFAIAVERWPTDGVPPNPGAWLTTTAAATNCGSAPDHHPARGGGRPPGRPADAC</sequence>
<keyword evidence="3" id="KW-1185">Reference proteome</keyword>
<evidence type="ECO:0000313" key="3">
    <source>
        <dbReference type="Proteomes" id="UP001501676"/>
    </source>
</evidence>
<comment type="caution">
    <text evidence="2">The sequence shown here is derived from an EMBL/GenBank/DDBJ whole genome shotgun (WGS) entry which is preliminary data.</text>
</comment>
<dbReference type="PANTHER" id="PTHR47756">
    <property type="entry name" value="BLL6612 PROTEIN-RELATED"/>
    <property type="match status" value="1"/>
</dbReference>
<reference evidence="3" key="1">
    <citation type="journal article" date="2019" name="Int. J. Syst. Evol. Microbiol.">
        <title>The Global Catalogue of Microorganisms (GCM) 10K type strain sequencing project: providing services to taxonomists for standard genome sequencing and annotation.</title>
        <authorList>
            <consortium name="The Broad Institute Genomics Platform"/>
            <consortium name="The Broad Institute Genome Sequencing Center for Infectious Disease"/>
            <person name="Wu L."/>
            <person name="Ma J."/>
        </authorList>
    </citation>
    <scope>NUCLEOTIDE SEQUENCE [LARGE SCALE GENOMIC DNA]</scope>
    <source>
        <strain evidence="3">JCM 9458</strain>
    </source>
</reference>
<dbReference type="InterPro" id="IPR013325">
    <property type="entry name" value="RNA_pol_sigma_r2"/>
</dbReference>
<accession>A0ABP6SP13</accession>
<evidence type="ECO:0000313" key="2">
    <source>
        <dbReference type="EMBL" id="GAA3381673.1"/>
    </source>
</evidence>
<dbReference type="SUPFAM" id="SSF88946">
    <property type="entry name" value="Sigma2 domain of RNA polymerase sigma factors"/>
    <property type="match status" value="1"/>
</dbReference>
<proteinExistence type="predicted"/>
<dbReference type="PANTHER" id="PTHR47756:SF1">
    <property type="entry name" value="BLL0085 PROTEIN"/>
    <property type="match status" value="1"/>
</dbReference>
<organism evidence="2 3">
    <name type="scientific">Cryptosporangium minutisporangium</name>
    <dbReference type="NCBI Taxonomy" id="113569"/>
    <lineage>
        <taxon>Bacteria</taxon>
        <taxon>Bacillati</taxon>
        <taxon>Actinomycetota</taxon>
        <taxon>Actinomycetes</taxon>
        <taxon>Cryptosporangiales</taxon>
        <taxon>Cryptosporangiaceae</taxon>
        <taxon>Cryptosporangium</taxon>
    </lineage>
</organism>
<feature type="region of interest" description="Disordered" evidence="1">
    <location>
        <begin position="52"/>
        <end position="78"/>
    </location>
</feature>
<dbReference type="Proteomes" id="UP001501676">
    <property type="component" value="Unassembled WGS sequence"/>
</dbReference>
<protein>
    <recommendedName>
        <fullName evidence="4">RNA polymerase sigma-70 region 2 domain-containing protein</fullName>
    </recommendedName>
</protein>
<name>A0ABP6SP13_9ACTN</name>
<evidence type="ECO:0000256" key="1">
    <source>
        <dbReference type="SAM" id="MobiDB-lite"/>
    </source>
</evidence>
<gene>
    <name evidence="2" type="ORF">GCM10020369_00530</name>
</gene>
<evidence type="ECO:0008006" key="4">
    <source>
        <dbReference type="Google" id="ProtNLM"/>
    </source>
</evidence>